<dbReference type="InterPro" id="IPR050703">
    <property type="entry name" value="Flavin_MAO"/>
</dbReference>
<dbReference type="Gene3D" id="3.50.50.60">
    <property type="entry name" value="FAD/NAD(P)-binding domain"/>
    <property type="match status" value="1"/>
</dbReference>
<gene>
    <name evidence="1" type="ORF">HNQ59_000985</name>
</gene>
<dbReference type="PANTHER" id="PTHR43563:SF1">
    <property type="entry name" value="AMINE OXIDASE [FLAVIN-CONTAINING] B"/>
    <property type="match status" value="1"/>
</dbReference>
<organism evidence="1 2">
    <name type="scientific">Chitinivorax tropicus</name>
    <dbReference type="NCBI Taxonomy" id="714531"/>
    <lineage>
        <taxon>Bacteria</taxon>
        <taxon>Pseudomonadati</taxon>
        <taxon>Pseudomonadota</taxon>
        <taxon>Betaproteobacteria</taxon>
        <taxon>Chitinivorax</taxon>
    </lineage>
</organism>
<dbReference type="GO" id="GO:0016491">
    <property type="term" value="F:oxidoreductase activity"/>
    <property type="evidence" value="ECO:0007669"/>
    <property type="project" value="UniProtKB-ARBA"/>
</dbReference>
<dbReference type="Pfam" id="PF13450">
    <property type="entry name" value="NAD_binding_8"/>
    <property type="match status" value="1"/>
</dbReference>
<evidence type="ECO:0000313" key="2">
    <source>
        <dbReference type="Proteomes" id="UP000575898"/>
    </source>
</evidence>
<name>A0A840MMI2_9PROT</name>
<dbReference type="AlphaFoldDB" id="A0A840MMI2"/>
<evidence type="ECO:0000313" key="1">
    <source>
        <dbReference type="EMBL" id="MBB5017716.1"/>
    </source>
</evidence>
<dbReference type="EMBL" id="JACHHY010000004">
    <property type="protein sequence ID" value="MBB5017716.1"/>
    <property type="molecule type" value="Genomic_DNA"/>
</dbReference>
<accession>A0A840MMI2</accession>
<dbReference type="InterPro" id="IPR036188">
    <property type="entry name" value="FAD/NAD-bd_sf"/>
</dbReference>
<keyword evidence="2" id="KW-1185">Reference proteome</keyword>
<dbReference type="InterPro" id="IPR023375">
    <property type="entry name" value="ADC_dom_sf"/>
</dbReference>
<proteinExistence type="predicted"/>
<dbReference type="SUPFAM" id="SSF51905">
    <property type="entry name" value="FAD/NAD(P)-binding domain"/>
    <property type="match status" value="1"/>
</dbReference>
<dbReference type="SUPFAM" id="SSF160104">
    <property type="entry name" value="Acetoacetate decarboxylase-like"/>
    <property type="match status" value="1"/>
</dbReference>
<dbReference type="PANTHER" id="PTHR43563">
    <property type="entry name" value="AMINE OXIDASE"/>
    <property type="match status" value="1"/>
</dbReference>
<dbReference type="RefSeq" id="WP_184035921.1">
    <property type="nucleotide sequence ID" value="NZ_JACHHY010000004.1"/>
</dbReference>
<dbReference type="Gene3D" id="2.40.400.10">
    <property type="entry name" value="Acetoacetate decarboxylase-like"/>
    <property type="match status" value="1"/>
</dbReference>
<dbReference type="Proteomes" id="UP000575898">
    <property type="component" value="Unassembled WGS sequence"/>
</dbReference>
<reference evidence="1 2" key="1">
    <citation type="submission" date="2020-08" db="EMBL/GenBank/DDBJ databases">
        <title>Genomic Encyclopedia of Type Strains, Phase IV (KMG-IV): sequencing the most valuable type-strain genomes for metagenomic binning, comparative biology and taxonomic classification.</title>
        <authorList>
            <person name="Goeker M."/>
        </authorList>
    </citation>
    <scope>NUCLEOTIDE SEQUENCE [LARGE SCALE GENOMIC DNA]</scope>
    <source>
        <strain evidence="1 2">DSM 27165</strain>
    </source>
</reference>
<comment type="caution">
    <text evidence="1">The sequence shown here is derived from an EMBL/GenBank/DDBJ whole genome shotgun (WGS) entry which is preliminary data.</text>
</comment>
<protein>
    <submittedName>
        <fullName evidence="1">Uncharacterized protein with NAD-binding domain and iron-sulfur cluster</fullName>
    </submittedName>
</protein>
<sequence>MTRPPYLYPPGSVNMRSPLALQQADMYGFFVKGELHKMQRMIDQTLNSVANGKMTFKVLSPYTMLTFTKVSHAHSDFPTDRAKGWITEADIVTWVMVGQMDAQNGKIEKLYWHPCHIWVDDCMALINGRELYGYPKYQCRYEMPSPNGDARRFSISTKAFKVFAPGTEIAWHPLLEVNAVGEPGTHRPIRDLLDLIEQAGDLLDAMPDFLDLDREGWSDIASLLMQPRVDQLFLKQFPDSSGLRAVYQAVVAAPAEVNTVHGGRLLGHQYQCILHVMDSFPLNETLGLKLGEQPALLPFEINFDFTVTEGEELVDNSCIEPEKIAILGGGVGSMTTAFFLTEQPGWQNHYDITVYQMGWRLGGKGASGRNAALGQRIEEHGLHIWFGFYENAFGMIRAAYDALDRPYGAPLRTWEDAFKPHNYIVLQEWVRNEWKSWQLDFPTLPGIPGDGDEQLTIWQVAVSMFGWIKKWLGQWRERHHTLARTLRQAPVEVKPGNWLKRLAAAVNREVHELLEDFGVFHDALHDFIASLPDLIDDHDDDQYDILRHALGTIRTWLEEAIDDVLEHDDELRRLYISLDLSVAVLSGMLEDGVFRRGFDVINDLDFRAWLLKHGANAAYSIDSAPVRGFYDLVFAYEDGDFERPNVEAGTMLRAMLRIAFLYKGGIMWKMQAGMGDVIFTPMYEVLKKRGVKFKFFHKVEELVPVAGEVGEIRLTRQVDLVRGEDQYDPFVWVKGLACWPSTPNYDQIMPEQADLLRTHQVNLESFWTDWPAVYQAQFGKPLPEITLKRGVDFDKVVFGISIGALPHLCPQLLAQSPALQQTATRVKTVVTQAYQLWLNQPLSALGWKDAPSGQQPVLSGFVEPYDTWASMDQLLVREDWPAGPDAPRNVAYFCSAMPVSQFPPRTDHDFPVRMAERAKQGALSQVRTQLHWLWPYSQIEGQFNWQWLTDPQQGQGEARFDRQYWRANVDPSEHYVLSVVGSSQYRLATDGAEFGNLLLTGDWIRTGLNAGCVEAAVMAGMQTARAISGFPREIKGEQDF</sequence>